<feature type="transmembrane region" description="Helical" evidence="3">
    <location>
        <begin position="86"/>
        <end position="109"/>
    </location>
</feature>
<reference evidence="6" key="1">
    <citation type="submission" date="2025-08" db="UniProtKB">
        <authorList>
            <consortium name="RefSeq"/>
        </authorList>
    </citation>
    <scope>IDENTIFICATION</scope>
</reference>
<evidence type="ECO:0000256" key="2">
    <source>
        <dbReference type="SAM" id="MobiDB-lite"/>
    </source>
</evidence>
<dbReference type="PANTHER" id="PTHR11360">
    <property type="entry name" value="MONOCARBOXYLATE TRANSPORTER"/>
    <property type="match status" value="1"/>
</dbReference>
<feature type="transmembrane region" description="Helical" evidence="3">
    <location>
        <begin position="271"/>
        <end position="296"/>
    </location>
</feature>
<dbReference type="PROSITE" id="PS50850">
    <property type="entry name" value="MFS"/>
    <property type="match status" value="1"/>
</dbReference>
<dbReference type="Proteomes" id="UP000694845">
    <property type="component" value="Unplaced"/>
</dbReference>
<feature type="transmembrane region" description="Helical" evidence="3">
    <location>
        <begin position="121"/>
        <end position="139"/>
    </location>
</feature>
<dbReference type="PANTHER" id="PTHR11360:SF172">
    <property type="entry name" value="MAJOR FACILITATOR SUPERFAMILY (MFS) PROFILE DOMAIN-CONTAINING PROTEIN"/>
    <property type="match status" value="1"/>
</dbReference>
<organism evidence="5 6">
    <name type="scientific">Acanthaster planci</name>
    <name type="common">Crown-of-thorns starfish</name>
    <dbReference type="NCBI Taxonomy" id="133434"/>
    <lineage>
        <taxon>Eukaryota</taxon>
        <taxon>Metazoa</taxon>
        <taxon>Echinodermata</taxon>
        <taxon>Eleutherozoa</taxon>
        <taxon>Asterozoa</taxon>
        <taxon>Asteroidea</taxon>
        <taxon>Valvatacea</taxon>
        <taxon>Valvatida</taxon>
        <taxon>Acanthasteridae</taxon>
        <taxon>Acanthaster</taxon>
    </lineage>
</organism>
<feature type="region of interest" description="Disordered" evidence="2">
    <location>
        <begin position="228"/>
        <end position="253"/>
    </location>
</feature>
<comment type="subcellular location">
    <subcellularLocation>
        <location evidence="1">Membrane</location>
        <topology evidence="1">Multi-pass membrane protein</topology>
    </subcellularLocation>
</comment>
<dbReference type="RefSeq" id="XP_022082656.1">
    <property type="nucleotide sequence ID" value="XM_022226964.1"/>
</dbReference>
<dbReference type="Pfam" id="PF07690">
    <property type="entry name" value="MFS_1"/>
    <property type="match status" value="1"/>
</dbReference>
<evidence type="ECO:0000256" key="3">
    <source>
        <dbReference type="SAM" id="Phobius"/>
    </source>
</evidence>
<keyword evidence="5" id="KW-1185">Reference proteome</keyword>
<feature type="transmembrane region" description="Helical" evidence="3">
    <location>
        <begin position="397"/>
        <end position="419"/>
    </location>
</feature>
<dbReference type="GeneID" id="110974971"/>
<dbReference type="OMA" id="MCATIAN"/>
<gene>
    <name evidence="6" type="primary">LOC110974971</name>
</gene>
<dbReference type="OrthoDB" id="2213137at2759"/>
<proteinExistence type="predicted"/>
<feature type="transmembrane region" description="Helical" evidence="3">
    <location>
        <begin position="34"/>
        <end position="54"/>
    </location>
</feature>
<dbReference type="InterPro" id="IPR011701">
    <property type="entry name" value="MFS"/>
</dbReference>
<evidence type="ECO:0000313" key="5">
    <source>
        <dbReference type="Proteomes" id="UP000694845"/>
    </source>
</evidence>
<feature type="transmembrane region" description="Helical" evidence="3">
    <location>
        <begin position="336"/>
        <end position="358"/>
    </location>
</feature>
<protein>
    <submittedName>
        <fullName evidence="6">Monocarboxylate transporter 7-like</fullName>
    </submittedName>
</protein>
<dbReference type="InterPro" id="IPR050327">
    <property type="entry name" value="Proton-linked_MCT"/>
</dbReference>
<evidence type="ECO:0000313" key="6">
    <source>
        <dbReference type="RefSeq" id="XP_022082656.1"/>
    </source>
</evidence>
<sequence>MVQFALLYGPLYNYSILFVSFQEEFETSAALTGWLGSMVNGLISIFSPLGGVLLRGLSHRAVCLLAVAVYSAGALATSFVPNIYWAFLSMGVMMSFGAGASMHSGICLLFQWHPGKNNARATCLALLGTSIGLLSFAPLKTELIGNYGWRNMLRSLSGGVFVIGMLDGIFLLPPPARQQRPAEEKSVSPASVTRRVEGKLQEGVVDVQQRMGKTTDAICEVIDGRKTEVPRSGKGTAEAGAQPLKDARDGQDDARNLEQDKKGLAEMIRDWDAWFFAVSVTCSTMCWTFVVVNFASFMKNLGFSADDASLVLVVFGTSEVAGKILTAFLGDHLPFLRVNAVAISSVIGAIAAGFLTLAKSLTDLILLSAVCGLLRAVFLGISFSASFELLSDYGEDGVTAVVMVPMGVGALVAAPLTGFETLVGADLPVFFYYSYCEL</sequence>
<keyword evidence="3" id="KW-1133">Transmembrane helix</keyword>
<keyword evidence="3" id="KW-0812">Transmembrane</keyword>
<dbReference type="AlphaFoldDB" id="A0A8B7XRQ5"/>
<dbReference type="InterPro" id="IPR020846">
    <property type="entry name" value="MFS_dom"/>
</dbReference>
<dbReference type="Gene3D" id="1.20.1250.20">
    <property type="entry name" value="MFS general substrate transporter like domains"/>
    <property type="match status" value="1"/>
</dbReference>
<accession>A0A8B7XRQ5</accession>
<feature type="domain" description="Major facilitator superfamily (MFS) profile" evidence="4">
    <location>
        <begin position="1"/>
        <end position="438"/>
    </location>
</feature>
<dbReference type="GO" id="GO:0016020">
    <property type="term" value="C:membrane"/>
    <property type="evidence" value="ECO:0007669"/>
    <property type="project" value="UniProtKB-SubCell"/>
</dbReference>
<dbReference type="InterPro" id="IPR036259">
    <property type="entry name" value="MFS_trans_sf"/>
</dbReference>
<feature type="transmembrane region" description="Helical" evidence="3">
    <location>
        <begin position="61"/>
        <end position="80"/>
    </location>
</feature>
<feature type="transmembrane region" description="Helical" evidence="3">
    <location>
        <begin position="308"/>
        <end position="329"/>
    </location>
</feature>
<dbReference type="SUPFAM" id="SSF103473">
    <property type="entry name" value="MFS general substrate transporter"/>
    <property type="match status" value="1"/>
</dbReference>
<feature type="transmembrane region" description="Helical" evidence="3">
    <location>
        <begin position="364"/>
        <end position="385"/>
    </location>
</feature>
<evidence type="ECO:0000256" key="1">
    <source>
        <dbReference type="ARBA" id="ARBA00004141"/>
    </source>
</evidence>
<keyword evidence="3" id="KW-0472">Membrane</keyword>
<dbReference type="GO" id="GO:0008028">
    <property type="term" value="F:monocarboxylic acid transmembrane transporter activity"/>
    <property type="evidence" value="ECO:0007669"/>
    <property type="project" value="TreeGrafter"/>
</dbReference>
<name>A0A8B7XRQ5_ACAPL</name>
<evidence type="ECO:0000259" key="4">
    <source>
        <dbReference type="PROSITE" id="PS50850"/>
    </source>
</evidence>
<dbReference type="KEGG" id="aplc:110974971"/>